<gene>
    <name evidence="3" type="ORF">NE237_016144</name>
</gene>
<protein>
    <submittedName>
        <fullName evidence="3">Uncharacterized protein</fullName>
    </submittedName>
</protein>
<dbReference type="OrthoDB" id="1749944at2759"/>
<organism evidence="3 4">
    <name type="scientific">Protea cynaroides</name>
    <dbReference type="NCBI Taxonomy" id="273540"/>
    <lineage>
        <taxon>Eukaryota</taxon>
        <taxon>Viridiplantae</taxon>
        <taxon>Streptophyta</taxon>
        <taxon>Embryophyta</taxon>
        <taxon>Tracheophyta</taxon>
        <taxon>Spermatophyta</taxon>
        <taxon>Magnoliopsida</taxon>
        <taxon>Proteales</taxon>
        <taxon>Proteaceae</taxon>
        <taxon>Protea</taxon>
    </lineage>
</organism>
<evidence type="ECO:0000313" key="3">
    <source>
        <dbReference type="EMBL" id="KAJ4969443.1"/>
    </source>
</evidence>
<dbReference type="EMBL" id="JAMYWD010000006">
    <property type="protein sequence ID" value="KAJ4969443.1"/>
    <property type="molecule type" value="Genomic_DNA"/>
</dbReference>
<proteinExistence type="predicted"/>
<accession>A0A9Q0KF55</accession>
<evidence type="ECO:0000256" key="1">
    <source>
        <dbReference type="SAM" id="MobiDB-lite"/>
    </source>
</evidence>
<comment type="caution">
    <text evidence="3">The sequence shown here is derived from an EMBL/GenBank/DDBJ whole genome shotgun (WGS) entry which is preliminary data.</text>
</comment>
<dbReference type="AlphaFoldDB" id="A0A9Q0KF55"/>
<feature type="region of interest" description="Disordered" evidence="1">
    <location>
        <begin position="1"/>
        <end position="57"/>
    </location>
</feature>
<keyword evidence="2" id="KW-0812">Transmembrane</keyword>
<sequence length="159" mass="16965">MSVRAQVDGKENASGSKTEEGLGVTTSRANTTPTGLGMGRDRPGRRGEEGWKGEDGGRLSDFTANMARFSLLSSALLLIIVMSFLMTVANIARKHARIDAQRPVTRSLACSTATSAVRHACASLQAHMGTRKNVHAITTGKQTMANPSALEALEMRRPI</sequence>
<keyword evidence="4" id="KW-1185">Reference proteome</keyword>
<feature type="compositionally biased region" description="Basic and acidic residues" evidence="1">
    <location>
        <begin position="39"/>
        <end position="57"/>
    </location>
</feature>
<feature type="transmembrane region" description="Helical" evidence="2">
    <location>
        <begin position="69"/>
        <end position="92"/>
    </location>
</feature>
<evidence type="ECO:0000256" key="2">
    <source>
        <dbReference type="SAM" id="Phobius"/>
    </source>
</evidence>
<feature type="compositionally biased region" description="Polar residues" evidence="1">
    <location>
        <begin position="24"/>
        <end position="34"/>
    </location>
</feature>
<keyword evidence="2" id="KW-0472">Membrane</keyword>
<keyword evidence="2" id="KW-1133">Transmembrane helix</keyword>
<dbReference type="Proteomes" id="UP001141806">
    <property type="component" value="Unassembled WGS sequence"/>
</dbReference>
<evidence type="ECO:0000313" key="4">
    <source>
        <dbReference type="Proteomes" id="UP001141806"/>
    </source>
</evidence>
<name>A0A9Q0KF55_9MAGN</name>
<reference evidence="3" key="1">
    <citation type="journal article" date="2023" name="Plant J.">
        <title>The genome of the king protea, Protea cynaroides.</title>
        <authorList>
            <person name="Chang J."/>
            <person name="Duong T.A."/>
            <person name="Schoeman C."/>
            <person name="Ma X."/>
            <person name="Roodt D."/>
            <person name="Barker N."/>
            <person name="Li Z."/>
            <person name="Van de Peer Y."/>
            <person name="Mizrachi E."/>
        </authorList>
    </citation>
    <scope>NUCLEOTIDE SEQUENCE</scope>
    <source>
        <tissue evidence="3">Young leaves</tissue>
    </source>
</reference>